<evidence type="ECO:0000256" key="15">
    <source>
        <dbReference type="ARBA" id="ARBA00048914"/>
    </source>
</evidence>
<feature type="active site" evidence="16">
    <location>
        <position position="290"/>
    </location>
</feature>
<dbReference type="PROSITE" id="PS51387">
    <property type="entry name" value="FAD_PCMH"/>
    <property type="match status" value="1"/>
</dbReference>
<keyword evidence="5 16" id="KW-0963">Cytoplasm</keyword>
<feature type="active site" evidence="16">
    <location>
        <position position="170"/>
    </location>
</feature>
<evidence type="ECO:0000256" key="7">
    <source>
        <dbReference type="ARBA" id="ARBA00022630"/>
    </source>
</evidence>
<evidence type="ECO:0000313" key="18">
    <source>
        <dbReference type="EMBL" id="MFC6315585.1"/>
    </source>
</evidence>
<evidence type="ECO:0000256" key="14">
    <source>
        <dbReference type="ARBA" id="ARBA00023316"/>
    </source>
</evidence>
<sequence length="307" mass="33101">MLNSLFSDLNIPIQANAPMSDYTFTRTGGPAELLAFPETESEVAALVQRAYQKQIPVTIIGNASNLIIRDGGLAGLVILLTRIDDIRHEGLNLVASAGAPLMAVSEAAYQFGLTGLEFAAGIPGSVGGAVFMNAGAYSGEVSDVITSINVLDERGNLRRISGANLHFSYRHSVIQEQVLTVLSATFALRPGERRTIRQKMDELNAARASHQPLELPSCGSVFKRPPDHYTAPLIREAGLQGKIIGGAQVSLKHAGFIVNIDQATATDYLRLIALIQQTVWAKFQVRLETEVRIIGREPETISAQNAE</sequence>
<comment type="subcellular location">
    <subcellularLocation>
        <location evidence="3 16">Cytoplasm</location>
    </subcellularLocation>
</comment>
<comment type="catalytic activity">
    <reaction evidence="15 16">
        <text>UDP-N-acetyl-alpha-D-muramate + NADP(+) = UDP-N-acetyl-3-O-(1-carboxyvinyl)-alpha-D-glucosamine + NADPH + H(+)</text>
        <dbReference type="Rhea" id="RHEA:12248"/>
        <dbReference type="ChEBI" id="CHEBI:15378"/>
        <dbReference type="ChEBI" id="CHEBI:57783"/>
        <dbReference type="ChEBI" id="CHEBI:58349"/>
        <dbReference type="ChEBI" id="CHEBI:68483"/>
        <dbReference type="ChEBI" id="CHEBI:70757"/>
        <dbReference type="EC" id="1.3.1.98"/>
    </reaction>
</comment>
<keyword evidence="10 16" id="KW-0133">Cell shape</keyword>
<dbReference type="HAMAP" id="MF_00037">
    <property type="entry name" value="MurB"/>
    <property type="match status" value="1"/>
</dbReference>
<keyword evidence="13 16" id="KW-0131">Cell cycle</keyword>
<dbReference type="InterPro" id="IPR036635">
    <property type="entry name" value="MurB_C_sf"/>
</dbReference>
<keyword evidence="19" id="KW-1185">Reference proteome</keyword>
<dbReference type="Gene3D" id="3.90.78.10">
    <property type="entry name" value="UDP-N-acetylenolpyruvoylglucosamine reductase, C-terminal domain"/>
    <property type="match status" value="1"/>
</dbReference>
<feature type="active site" description="Proton donor" evidence="16">
    <location>
        <position position="220"/>
    </location>
</feature>
<keyword evidence="7 16" id="KW-0285">Flavoprotein</keyword>
<dbReference type="NCBIfam" id="NF010480">
    <property type="entry name" value="PRK13905.1"/>
    <property type="match status" value="1"/>
</dbReference>
<dbReference type="InterPro" id="IPR016166">
    <property type="entry name" value="FAD-bd_PCMH"/>
</dbReference>
<evidence type="ECO:0000313" key="19">
    <source>
        <dbReference type="Proteomes" id="UP001596310"/>
    </source>
</evidence>
<evidence type="ECO:0000256" key="3">
    <source>
        <dbReference type="ARBA" id="ARBA00004496"/>
    </source>
</evidence>
<evidence type="ECO:0000256" key="11">
    <source>
        <dbReference type="ARBA" id="ARBA00022984"/>
    </source>
</evidence>
<dbReference type="InterPro" id="IPR016169">
    <property type="entry name" value="FAD-bd_PCMH_sub2"/>
</dbReference>
<evidence type="ECO:0000256" key="8">
    <source>
        <dbReference type="ARBA" id="ARBA00022827"/>
    </source>
</evidence>
<dbReference type="EC" id="1.3.1.98" evidence="16"/>
<comment type="cofactor">
    <cofactor evidence="1 16">
        <name>FAD</name>
        <dbReference type="ChEBI" id="CHEBI:57692"/>
    </cofactor>
</comment>
<comment type="similarity">
    <text evidence="16">Belongs to the MurB family.</text>
</comment>
<dbReference type="InterPro" id="IPR003170">
    <property type="entry name" value="MurB"/>
</dbReference>
<gene>
    <name evidence="16 18" type="primary">murB</name>
    <name evidence="18" type="ORF">ACFQHW_08430</name>
</gene>
<comment type="caution">
    <text evidence="18">The sequence shown here is derived from an EMBL/GenBank/DDBJ whole genome shotgun (WGS) entry which is preliminary data.</text>
</comment>
<evidence type="ECO:0000256" key="16">
    <source>
        <dbReference type="HAMAP-Rule" id="MF_00037"/>
    </source>
</evidence>
<dbReference type="SUPFAM" id="SSF56194">
    <property type="entry name" value="Uridine diphospho-N-Acetylenolpyruvylglucosamine reductase, MurB, C-terminal domain"/>
    <property type="match status" value="1"/>
</dbReference>
<evidence type="ECO:0000256" key="5">
    <source>
        <dbReference type="ARBA" id="ARBA00022490"/>
    </source>
</evidence>
<dbReference type="RefSeq" id="WP_125598364.1">
    <property type="nucleotide sequence ID" value="NZ_JBHSSM010000018.1"/>
</dbReference>
<evidence type="ECO:0000256" key="9">
    <source>
        <dbReference type="ARBA" id="ARBA00022857"/>
    </source>
</evidence>
<keyword evidence="11 16" id="KW-0573">Peptidoglycan synthesis</keyword>
<evidence type="ECO:0000256" key="10">
    <source>
        <dbReference type="ARBA" id="ARBA00022960"/>
    </source>
</evidence>
<keyword evidence="9 16" id="KW-0521">NADP</keyword>
<evidence type="ECO:0000259" key="17">
    <source>
        <dbReference type="PROSITE" id="PS51387"/>
    </source>
</evidence>
<dbReference type="Pfam" id="PF01565">
    <property type="entry name" value="FAD_binding_4"/>
    <property type="match status" value="1"/>
</dbReference>
<dbReference type="SUPFAM" id="SSF56176">
    <property type="entry name" value="FAD-binding/transporter-associated domain-like"/>
    <property type="match status" value="1"/>
</dbReference>
<dbReference type="Proteomes" id="UP001596310">
    <property type="component" value="Unassembled WGS sequence"/>
</dbReference>
<dbReference type="NCBIfam" id="TIGR00179">
    <property type="entry name" value="murB"/>
    <property type="match status" value="1"/>
</dbReference>
<keyword evidence="12 16" id="KW-0560">Oxidoreductase</keyword>
<dbReference type="Pfam" id="PF02873">
    <property type="entry name" value="MurB_C"/>
    <property type="match status" value="1"/>
</dbReference>
<accession>A0ABW1UR94</accession>
<evidence type="ECO:0000256" key="12">
    <source>
        <dbReference type="ARBA" id="ARBA00023002"/>
    </source>
</evidence>
<organism evidence="18 19">
    <name type="scientific">Lapidilactobacillus achengensis</name>
    <dbReference type="NCBI Taxonomy" id="2486000"/>
    <lineage>
        <taxon>Bacteria</taxon>
        <taxon>Bacillati</taxon>
        <taxon>Bacillota</taxon>
        <taxon>Bacilli</taxon>
        <taxon>Lactobacillales</taxon>
        <taxon>Lactobacillaceae</taxon>
        <taxon>Lapidilactobacillus</taxon>
    </lineage>
</organism>
<dbReference type="GO" id="GO:0008762">
    <property type="term" value="F:UDP-N-acetylmuramate dehydrogenase activity"/>
    <property type="evidence" value="ECO:0007669"/>
    <property type="project" value="UniProtKB-EC"/>
</dbReference>
<name>A0ABW1UR94_9LACO</name>
<evidence type="ECO:0000256" key="13">
    <source>
        <dbReference type="ARBA" id="ARBA00023306"/>
    </source>
</evidence>
<comment type="pathway">
    <text evidence="4 16">Cell wall biogenesis; peptidoglycan biosynthesis.</text>
</comment>
<keyword evidence="8 16" id="KW-0274">FAD</keyword>
<evidence type="ECO:0000256" key="6">
    <source>
        <dbReference type="ARBA" id="ARBA00022618"/>
    </source>
</evidence>
<keyword evidence="14 16" id="KW-0961">Cell wall biogenesis/degradation</keyword>
<protein>
    <recommendedName>
        <fullName evidence="16">UDP-N-acetylenolpyruvoylglucosamine reductase</fullName>
        <ecNumber evidence="16">1.3.1.98</ecNumber>
    </recommendedName>
    <alternativeName>
        <fullName evidence="16">UDP-N-acetylmuramate dehydrogenase</fullName>
    </alternativeName>
</protein>
<comment type="function">
    <text evidence="2 16">Cell wall formation.</text>
</comment>
<dbReference type="Gene3D" id="3.30.43.10">
    <property type="entry name" value="Uridine Diphospho-n-acetylenolpyruvylglucosamine Reductase, domain 2"/>
    <property type="match status" value="1"/>
</dbReference>
<evidence type="ECO:0000256" key="1">
    <source>
        <dbReference type="ARBA" id="ARBA00001974"/>
    </source>
</evidence>
<evidence type="ECO:0000256" key="2">
    <source>
        <dbReference type="ARBA" id="ARBA00003921"/>
    </source>
</evidence>
<evidence type="ECO:0000256" key="4">
    <source>
        <dbReference type="ARBA" id="ARBA00004752"/>
    </source>
</evidence>
<dbReference type="EMBL" id="JBHSSM010000018">
    <property type="protein sequence ID" value="MFC6315585.1"/>
    <property type="molecule type" value="Genomic_DNA"/>
</dbReference>
<dbReference type="Gene3D" id="3.30.465.10">
    <property type="match status" value="1"/>
</dbReference>
<dbReference type="InterPro" id="IPR011601">
    <property type="entry name" value="MurB_C"/>
</dbReference>
<proteinExistence type="inferred from homology"/>
<dbReference type="PANTHER" id="PTHR21071">
    <property type="entry name" value="UDP-N-ACETYLENOLPYRUVOYLGLUCOSAMINE REDUCTASE"/>
    <property type="match status" value="1"/>
</dbReference>
<dbReference type="PANTHER" id="PTHR21071:SF4">
    <property type="entry name" value="UDP-N-ACETYLENOLPYRUVOYLGLUCOSAMINE REDUCTASE"/>
    <property type="match status" value="1"/>
</dbReference>
<feature type="domain" description="FAD-binding PCMH-type" evidence="17">
    <location>
        <begin position="26"/>
        <end position="191"/>
    </location>
</feature>
<reference evidence="19" key="1">
    <citation type="journal article" date="2019" name="Int. J. Syst. Evol. Microbiol.">
        <title>The Global Catalogue of Microorganisms (GCM) 10K type strain sequencing project: providing services to taxonomists for standard genome sequencing and annotation.</title>
        <authorList>
            <consortium name="The Broad Institute Genomics Platform"/>
            <consortium name="The Broad Institute Genome Sequencing Center for Infectious Disease"/>
            <person name="Wu L."/>
            <person name="Ma J."/>
        </authorList>
    </citation>
    <scope>NUCLEOTIDE SEQUENCE [LARGE SCALE GENOMIC DNA]</scope>
    <source>
        <strain evidence="19">CCM 8897</strain>
    </source>
</reference>
<dbReference type="InterPro" id="IPR006094">
    <property type="entry name" value="Oxid_FAD_bind_N"/>
</dbReference>
<dbReference type="InterPro" id="IPR036318">
    <property type="entry name" value="FAD-bd_PCMH-like_sf"/>
</dbReference>
<keyword evidence="6 16" id="KW-0132">Cell division</keyword>
<dbReference type="InterPro" id="IPR016167">
    <property type="entry name" value="FAD-bd_PCMH_sub1"/>
</dbReference>